<protein>
    <submittedName>
        <fullName evidence="1">Uncharacterized protein</fullName>
    </submittedName>
</protein>
<accession>A0A6C0DRZ8</accession>
<organism evidence="1">
    <name type="scientific">viral metagenome</name>
    <dbReference type="NCBI Taxonomy" id="1070528"/>
    <lineage>
        <taxon>unclassified sequences</taxon>
        <taxon>metagenomes</taxon>
        <taxon>organismal metagenomes</taxon>
    </lineage>
</organism>
<dbReference type="AlphaFoldDB" id="A0A6C0DRZ8"/>
<evidence type="ECO:0000313" key="1">
    <source>
        <dbReference type="EMBL" id="QHT19090.1"/>
    </source>
</evidence>
<reference evidence="1" key="1">
    <citation type="journal article" date="2020" name="Nature">
        <title>Giant virus diversity and host interactions through global metagenomics.</title>
        <authorList>
            <person name="Schulz F."/>
            <person name="Roux S."/>
            <person name="Paez-Espino D."/>
            <person name="Jungbluth S."/>
            <person name="Walsh D.A."/>
            <person name="Denef V.J."/>
            <person name="McMahon K.D."/>
            <person name="Konstantinidis K.T."/>
            <person name="Eloe-Fadrosh E.A."/>
            <person name="Kyrpides N.C."/>
            <person name="Woyke T."/>
        </authorList>
    </citation>
    <scope>NUCLEOTIDE SEQUENCE</scope>
    <source>
        <strain evidence="1">GVMAG-M-3300023174-49</strain>
    </source>
</reference>
<proteinExistence type="predicted"/>
<sequence>MMNAIEKSDAPEVNKPKYNSLLNILHKPFDTTNDNIDKMLENEKLHNKTESWNKLDRTIKIQRLHCFAEKYGRDNNLPVKDIKSLKSFFVECLEKGKLQRTKDIQYNRDTQDIVSIPALQFNTNTRNFTLKITDAKRVSTLKSLTPKRISVTEPIASTISTDTANI</sequence>
<name>A0A6C0DRZ8_9ZZZZ</name>
<dbReference type="EMBL" id="MN739662">
    <property type="protein sequence ID" value="QHT19090.1"/>
    <property type="molecule type" value="Genomic_DNA"/>
</dbReference>